<dbReference type="EMBL" id="VFWZ01000009">
    <property type="protein sequence ID" value="TPN82386.1"/>
    <property type="molecule type" value="Genomic_DNA"/>
</dbReference>
<sequence>MITYFRRYPILSSGLATILAVIVCIALYFAYLIIKVPVKRFFTTLHHVYWDERSIEIDDFKGFPDYASNANYNYFVGVYVDDHEHLERVYAKAFFDQKEAWIKDKKKFNKRFYLRVIQLKFNIMELYARELNQNMYIMKCNHTISLDAIAKIMKYHEEQFKNIDMQIDQDLKGFNTSKLDQWEKQIQQELVDNPPIDHKICMNHQ</sequence>
<dbReference type="RefSeq" id="WP_140597317.1">
    <property type="nucleotide sequence ID" value="NZ_VFWZ01000009.1"/>
</dbReference>
<name>A0A504IVK5_9FLAO</name>
<feature type="transmembrane region" description="Helical" evidence="1">
    <location>
        <begin position="12"/>
        <end position="34"/>
    </location>
</feature>
<evidence type="ECO:0000313" key="2">
    <source>
        <dbReference type="EMBL" id="TPN82386.1"/>
    </source>
</evidence>
<keyword evidence="1" id="KW-1133">Transmembrane helix</keyword>
<gene>
    <name evidence="2" type="ORF">FHK87_23485</name>
</gene>
<dbReference type="Proteomes" id="UP000315540">
    <property type="component" value="Unassembled WGS sequence"/>
</dbReference>
<protein>
    <submittedName>
        <fullName evidence="2">Uncharacterized protein</fullName>
    </submittedName>
</protein>
<keyword evidence="3" id="KW-1185">Reference proteome</keyword>
<proteinExistence type="predicted"/>
<dbReference type="AlphaFoldDB" id="A0A504IVK5"/>
<evidence type="ECO:0000256" key="1">
    <source>
        <dbReference type="SAM" id="Phobius"/>
    </source>
</evidence>
<reference evidence="2 3" key="1">
    <citation type="submission" date="2019-06" db="EMBL/GenBank/DDBJ databases">
        <authorList>
            <person name="Meng X."/>
        </authorList>
    </citation>
    <scope>NUCLEOTIDE SEQUENCE [LARGE SCALE GENOMIC DNA]</scope>
    <source>
        <strain evidence="2 3">M625</strain>
    </source>
</reference>
<comment type="caution">
    <text evidence="2">The sequence shown here is derived from an EMBL/GenBank/DDBJ whole genome shotgun (WGS) entry which is preliminary data.</text>
</comment>
<keyword evidence="1" id="KW-0472">Membrane</keyword>
<evidence type="ECO:0000313" key="3">
    <source>
        <dbReference type="Proteomes" id="UP000315540"/>
    </source>
</evidence>
<keyword evidence="1" id="KW-0812">Transmembrane</keyword>
<organism evidence="2 3">
    <name type="scientific">Aquimarina algicola</name>
    <dbReference type="NCBI Taxonomy" id="2589995"/>
    <lineage>
        <taxon>Bacteria</taxon>
        <taxon>Pseudomonadati</taxon>
        <taxon>Bacteroidota</taxon>
        <taxon>Flavobacteriia</taxon>
        <taxon>Flavobacteriales</taxon>
        <taxon>Flavobacteriaceae</taxon>
        <taxon>Aquimarina</taxon>
    </lineage>
</organism>
<accession>A0A504IVK5</accession>